<gene>
    <name evidence="1" type="ORF">H0921_04610</name>
</gene>
<evidence type="ECO:0000313" key="1">
    <source>
        <dbReference type="EMBL" id="MBA2225444.1"/>
    </source>
</evidence>
<dbReference type="EMBL" id="JACEFB010000002">
    <property type="protein sequence ID" value="MBA2225444.1"/>
    <property type="molecule type" value="Genomic_DNA"/>
</dbReference>
<sequence>MAVTIYGRSVPCLKLPPTPDWLQRHGGELRPDLNPQAAEVWLDGQPLYRLEVRPAWDRYSCAVVDMTNGQRLDDPHSVYPTADEALRGGLEQLRTRLGW</sequence>
<reference evidence="1 2" key="1">
    <citation type="submission" date="2020-07" db="EMBL/GenBank/DDBJ databases">
        <title>Thermogemmata thermophila gen. nov., sp. nov., a novel moderate thermophilic planctomycete from a Kamchatka hot spring.</title>
        <authorList>
            <person name="Elcheninov A.G."/>
            <person name="Podosokorskaya O.A."/>
            <person name="Kovaleva O.L."/>
            <person name="Novikov A."/>
            <person name="Bonch-Osmolovskaya E.A."/>
            <person name="Toshchakov S.V."/>
            <person name="Kublanov I.V."/>
        </authorList>
    </citation>
    <scope>NUCLEOTIDE SEQUENCE [LARGE SCALE GENOMIC DNA]</scope>
    <source>
        <strain evidence="1 2">2918</strain>
    </source>
</reference>
<keyword evidence="2" id="KW-1185">Reference proteome</keyword>
<protein>
    <submittedName>
        <fullName evidence="1">Uncharacterized protein</fullName>
    </submittedName>
</protein>
<name>A0A7V9AB07_9BACT</name>
<proteinExistence type="predicted"/>
<comment type="caution">
    <text evidence="1">The sequence shown here is derived from an EMBL/GenBank/DDBJ whole genome shotgun (WGS) entry which is preliminary data.</text>
</comment>
<dbReference type="RefSeq" id="WP_194536868.1">
    <property type="nucleotide sequence ID" value="NZ_JACEFB010000002.1"/>
</dbReference>
<accession>A0A7V9AB07</accession>
<dbReference type="Proteomes" id="UP000542342">
    <property type="component" value="Unassembled WGS sequence"/>
</dbReference>
<evidence type="ECO:0000313" key="2">
    <source>
        <dbReference type="Proteomes" id="UP000542342"/>
    </source>
</evidence>
<dbReference type="AlphaFoldDB" id="A0A7V9AB07"/>
<organism evidence="1 2">
    <name type="scientific">Thermogemmata fonticola</name>
    <dbReference type="NCBI Taxonomy" id="2755323"/>
    <lineage>
        <taxon>Bacteria</taxon>
        <taxon>Pseudomonadati</taxon>
        <taxon>Planctomycetota</taxon>
        <taxon>Planctomycetia</taxon>
        <taxon>Gemmatales</taxon>
        <taxon>Gemmataceae</taxon>
        <taxon>Thermogemmata</taxon>
    </lineage>
</organism>